<evidence type="ECO:0000256" key="2">
    <source>
        <dbReference type="ARBA" id="ARBA00022517"/>
    </source>
</evidence>
<dbReference type="PANTHER" id="PTHR33317:SF4">
    <property type="entry name" value="POLYNUCLEOTIDYL TRANSFERASE, RIBONUCLEASE H-LIKE SUPERFAMILY PROTEIN"/>
    <property type="match status" value="1"/>
</dbReference>
<accession>A0A3P3W095</accession>
<dbReference type="EMBL" id="RQVS01000005">
    <property type="protein sequence ID" value="RRJ87296.1"/>
    <property type="molecule type" value="Genomic_DNA"/>
</dbReference>
<keyword evidence="8" id="KW-1185">Reference proteome</keyword>
<comment type="caution">
    <text evidence="7">The sequence shown here is derived from an EMBL/GenBank/DDBJ whole genome shotgun (WGS) entry which is preliminary data.</text>
</comment>
<dbReference type="HAMAP" id="MF_00651">
    <property type="entry name" value="Nuclease_YqgF"/>
    <property type="match status" value="1"/>
</dbReference>
<dbReference type="SMART" id="SM00732">
    <property type="entry name" value="YqgFc"/>
    <property type="match status" value="1"/>
</dbReference>
<dbReference type="CDD" id="cd16964">
    <property type="entry name" value="YqgF"/>
    <property type="match status" value="1"/>
</dbReference>
<proteinExistence type="inferred from homology"/>
<dbReference type="SUPFAM" id="SSF53098">
    <property type="entry name" value="Ribonuclease H-like"/>
    <property type="match status" value="1"/>
</dbReference>
<keyword evidence="2 5" id="KW-0690">Ribosome biogenesis</keyword>
<reference evidence="7 8" key="1">
    <citation type="submission" date="2018-11" db="EMBL/GenBank/DDBJ databases">
        <title>YIM 102482-1 draft genome.</title>
        <authorList>
            <person name="Li G."/>
            <person name="Jiang Y."/>
        </authorList>
    </citation>
    <scope>NUCLEOTIDE SEQUENCE [LARGE SCALE GENOMIC DNA]</scope>
    <source>
        <strain evidence="7 8">YIM 102482-1</strain>
    </source>
</reference>
<dbReference type="InterPro" id="IPR006641">
    <property type="entry name" value="YqgF/RNaseH-like_dom"/>
</dbReference>
<evidence type="ECO:0000256" key="5">
    <source>
        <dbReference type="HAMAP-Rule" id="MF_00651"/>
    </source>
</evidence>
<evidence type="ECO:0000256" key="4">
    <source>
        <dbReference type="ARBA" id="ARBA00022801"/>
    </source>
</evidence>
<protein>
    <recommendedName>
        <fullName evidence="5">Putative pre-16S rRNA nuclease</fullName>
        <ecNumber evidence="5">3.1.-.-</ecNumber>
    </recommendedName>
</protein>
<comment type="subcellular location">
    <subcellularLocation>
        <location evidence="5">Cytoplasm</location>
    </subcellularLocation>
</comment>
<dbReference type="AlphaFoldDB" id="A0A3P3W095"/>
<keyword evidence="3 5" id="KW-0540">Nuclease</keyword>
<evidence type="ECO:0000256" key="3">
    <source>
        <dbReference type="ARBA" id="ARBA00022722"/>
    </source>
</evidence>
<keyword evidence="4 5" id="KW-0378">Hydrolase</keyword>
<evidence type="ECO:0000259" key="6">
    <source>
        <dbReference type="SMART" id="SM00732"/>
    </source>
</evidence>
<dbReference type="GO" id="GO:0004518">
    <property type="term" value="F:nuclease activity"/>
    <property type="evidence" value="ECO:0007669"/>
    <property type="project" value="UniProtKB-KW"/>
</dbReference>
<dbReference type="RefSeq" id="WP_124971228.1">
    <property type="nucleotide sequence ID" value="NZ_RQVS01000005.1"/>
</dbReference>
<name>A0A3P3W095_9MICO</name>
<evidence type="ECO:0000313" key="8">
    <source>
        <dbReference type="Proteomes" id="UP000274391"/>
    </source>
</evidence>
<feature type="domain" description="YqgF/RNase H-like" evidence="6">
    <location>
        <begin position="4"/>
        <end position="110"/>
    </location>
</feature>
<dbReference type="Gene3D" id="3.30.420.140">
    <property type="entry name" value="YqgF/RNase H-like domain"/>
    <property type="match status" value="1"/>
</dbReference>
<dbReference type="InterPro" id="IPR037027">
    <property type="entry name" value="YqgF/RNaseH-like_dom_sf"/>
</dbReference>
<dbReference type="InterPro" id="IPR012337">
    <property type="entry name" value="RNaseH-like_sf"/>
</dbReference>
<dbReference type="OrthoDB" id="9790539at2"/>
<keyword evidence="1 5" id="KW-0963">Cytoplasm</keyword>
<dbReference type="NCBIfam" id="TIGR00250">
    <property type="entry name" value="RNAse_H_YqgF"/>
    <property type="match status" value="1"/>
</dbReference>
<comment type="function">
    <text evidence="5">Could be a nuclease involved in processing of the 5'-end of pre-16S rRNA.</text>
</comment>
<evidence type="ECO:0000313" key="7">
    <source>
        <dbReference type="EMBL" id="RRJ87296.1"/>
    </source>
</evidence>
<sequence length="158" mass="16724">MRQGVRLGIDVGKARIGVARSDRDGLLATPLETVARDWADDGSAGEAHIRRIVELVDELEAIELIVGHPLNMQGQSTPSTEDALSVAGALAEAVSIPVRLLDERLTTAAAAKQFRATGRKASRSRDVIDQAAAVILLQDALDRERASGTAPGTVYSTD</sequence>
<dbReference type="InterPro" id="IPR005227">
    <property type="entry name" value="YqgF"/>
</dbReference>
<dbReference type="GO" id="GO:0016788">
    <property type="term" value="F:hydrolase activity, acting on ester bonds"/>
    <property type="evidence" value="ECO:0007669"/>
    <property type="project" value="UniProtKB-UniRule"/>
</dbReference>
<organism evidence="7 8">
    <name type="scientific">Gulosibacter macacae</name>
    <dbReference type="NCBI Taxonomy" id="2488791"/>
    <lineage>
        <taxon>Bacteria</taxon>
        <taxon>Bacillati</taxon>
        <taxon>Actinomycetota</taxon>
        <taxon>Actinomycetes</taxon>
        <taxon>Micrococcales</taxon>
        <taxon>Microbacteriaceae</taxon>
        <taxon>Gulosibacter</taxon>
    </lineage>
</organism>
<evidence type="ECO:0000256" key="1">
    <source>
        <dbReference type="ARBA" id="ARBA00022490"/>
    </source>
</evidence>
<gene>
    <name evidence="7" type="primary">ruvX</name>
    <name evidence="7" type="ORF">EG850_05685</name>
</gene>
<dbReference type="Pfam" id="PF03652">
    <property type="entry name" value="RuvX"/>
    <property type="match status" value="1"/>
</dbReference>
<dbReference type="GO" id="GO:0005829">
    <property type="term" value="C:cytosol"/>
    <property type="evidence" value="ECO:0007669"/>
    <property type="project" value="TreeGrafter"/>
</dbReference>
<comment type="similarity">
    <text evidence="5">Belongs to the YqgF HJR family.</text>
</comment>
<dbReference type="EC" id="3.1.-.-" evidence="5"/>
<dbReference type="GO" id="GO:0000967">
    <property type="term" value="P:rRNA 5'-end processing"/>
    <property type="evidence" value="ECO:0007669"/>
    <property type="project" value="UniProtKB-UniRule"/>
</dbReference>
<dbReference type="PANTHER" id="PTHR33317">
    <property type="entry name" value="POLYNUCLEOTIDYL TRANSFERASE, RIBONUCLEASE H-LIKE SUPERFAMILY PROTEIN"/>
    <property type="match status" value="1"/>
</dbReference>
<dbReference type="Proteomes" id="UP000274391">
    <property type="component" value="Unassembled WGS sequence"/>
</dbReference>